<dbReference type="eggNOG" id="ENOG502Z7TF">
    <property type="taxonomic scope" value="Bacteria"/>
</dbReference>
<dbReference type="Proteomes" id="UP000030002">
    <property type="component" value="Unassembled WGS sequence"/>
</dbReference>
<organism evidence="3 4">
    <name type="scientific">Knoellia sinensis KCTC 19936</name>
    <dbReference type="NCBI Taxonomy" id="1385520"/>
    <lineage>
        <taxon>Bacteria</taxon>
        <taxon>Bacillati</taxon>
        <taxon>Actinomycetota</taxon>
        <taxon>Actinomycetes</taxon>
        <taxon>Micrococcales</taxon>
        <taxon>Intrasporangiaceae</taxon>
        <taxon>Knoellia</taxon>
    </lineage>
</organism>
<reference evidence="3 4" key="1">
    <citation type="submission" date="2013-08" db="EMBL/GenBank/DDBJ databases">
        <title>The genome sequence of Knoellia sinensis.</title>
        <authorList>
            <person name="Zhu W."/>
            <person name="Wang G."/>
        </authorList>
    </citation>
    <scope>NUCLEOTIDE SEQUENCE [LARGE SCALE GENOMIC DNA]</scope>
    <source>
        <strain evidence="3 4">KCTC 19936</strain>
    </source>
</reference>
<dbReference type="AlphaFoldDB" id="A0A0A0IZE2"/>
<accession>A0A0A0IZE2</accession>
<evidence type="ECO:0000256" key="1">
    <source>
        <dbReference type="SAM" id="MobiDB-lite"/>
    </source>
</evidence>
<dbReference type="PANTHER" id="PTHR37539:SF1">
    <property type="entry name" value="ER-BOUND OXYGENASE MPAB_MPAB'_RUBBER OXYGENASE CATALYTIC DOMAIN-CONTAINING PROTEIN"/>
    <property type="match status" value="1"/>
</dbReference>
<dbReference type="InterPro" id="IPR037473">
    <property type="entry name" value="Lcp-like"/>
</dbReference>
<dbReference type="EMBL" id="AVPJ01000018">
    <property type="protein sequence ID" value="KGN30505.1"/>
    <property type="molecule type" value="Genomic_DNA"/>
</dbReference>
<protein>
    <recommendedName>
        <fullName evidence="2">ER-bound oxygenase mpaB/mpaB'/Rubber oxygenase catalytic domain-containing protein</fullName>
    </recommendedName>
</protein>
<dbReference type="Pfam" id="PF09995">
    <property type="entry name" value="MPAB_Lcp_cat"/>
    <property type="match status" value="1"/>
</dbReference>
<proteinExistence type="predicted"/>
<gene>
    <name evidence="3" type="ORF">N802_06730</name>
</gene>
<feature type="region of interest" description="Disordered" evidence="1">
    <location>
        <begin position="427"/>
        <end position="446"/>
    </location>
</feature>
<sequence length="446" mass="48968">MDGTTCRGTTSPDWISAGDNQVMTAGVEVDAAVTPSRHREAQSRGERIARPLRLMTRQWGPADEALLNRLGQALMERDELGSDLVSAMRQPVGSPGKVTHAQLRAALETGADGIPDAPQALRDFFGVVSAPPEWVDWDLVDRGAAVFRRLGRNAGDVLLMLSLTGGYRFGGPADLLVATGALTGDSTMRRLAETQHWVLSLMNPGALRPGAEAWRLTLHVRVMHAMVNATFETSPIWDIERWGLPINQADQAGTLGLFDATVIVASRGLGVPVPQEDSRALLHLWKYVGWLMGVHPDFLTDDERERNKLNLHVLLAAADQTDAGRELAQALVGVQRERQFGIRNQRLSRARGRYEEERLLSMLTTLLQPASMRELGLPMRPPWAYAARLGGNLWRHQVVGRLPGGRVRLERWGEAIQNRDHATYLAAGSGDRVGDLPDRPSDGEAV</sequence>
<feature type="domain" description="ER-bound oxygenase mpaB/mpaB'/Rubber oxygenase catalytic" evidence="2">
    <location>
        <begin position="157"/>
        <end position="384"/>
    </location>
</feature>
<dbReference type="PANTHER" id="PTHR37539">
    <property type="entry name" value="SECRETED PROTEIN-RELATED"/>
    <property type="match status" value="1"/>
</dbReference>
<name>A0A0A0IZE2_9MICO</name>
<evidence type="ECO:0000313" key="3">
    <source>
        <dbReference type="EMBL" id="KGN30505.1"/>
    </source>
</evidence>
<dbReference type="STRING" id="1385520.N802_06730"/>
<keyword evidence="4" id="KW-1185">Reference proteome</keyword>
<comment type="caution">
    <text evidence="3">The sequence shown here is derived from an EMBL/GenBank/DDBJ whole genome shotgun (WGS) entry which is preliminary data.</text>
</comment>
<evidence type="ECO:0000313" key="4">
    <source>
        <dbReference type="Proteomes" id="UP000030002"/>
    </source>
</evidence>
<dbReference type="GO" id="GO:0016491">
    <property type="term" value="F:oxidoreductase activity"/>
    <property type="evidence" value="ECO:0007669"/>
    <property type="project" value="InterPro"/>
</dbReference>
<dbReference type="InterPro" id="IPR018713">
    <property type="entry name" value="MPAB/Lcp_cat_dom"/>
</dbReference>
<feature type="compositionally biased region" description="Basic and acidic residues" evidence="1">
    <location>
        <begin position="432"/>
        <end position="446"/>
    </location>
</feature>
<evidence type="ECO:0000259" key="2">
    <source>
        <dbReference type="Pfam" id="PF09995"/>
    </source>
</evidence>